<dbReference type="OrthoDB" id="9792661at2"/>
<feature type="binding site" evidence="1">
    <location>
        <position position="152"/>
    </location>
    <ligand>
        <name>Ni(2+)</name>
        <dbReference type="ChEBI" id="CHEBI:49786"/>
    </ligand>
</feature>
<evidence type="ECO:0000259" key="3">
    <source>
        <dbReference type="Pfam" id="PF08279"/>
    </source>
</evidence>
<evidence type="ECO:0000259" key="2">
    <source>
        <dbReference type="Pfam" id="PF02829"/>
    </source>
</evidence>
<organism evidence="4 6">
    <name type="scientific">Alkalihalobacillus alcalophilus ATCC 27647 = CGMCC 1.3604</name>
    <dbReference type="NCBI Taxonomy" id="1218173"/>
    <lineage>
        <taxon>Bacteria</taxon>
        <taxon>Bacillati</taxon>
        <taxon>Bacillota</taxon>
        <taxon>Bacilli</taxon>
        <taxon>Bacillales</taxon>
        <taxon>Bacillaceae</taxon>
        <taxon>Alkalihalobacillus</taxon>
    </lineage>
</organism>
<dbReference type="EMBL" id="JALP01000397">
    <property type="protein sequence ID" value="THG88351.1"/>
    <property type="molecule type" value="Genomic_DNA"/>
</dbReference>
<dbReference type="InterPro" id="IPR004173">
    <property type="entry name" value="3H_domain"/>
</dbReference>
<protein>
    <submittedName>
        <fullName evidence="4">Transcriptional regulator</fullName>
    </submittedName>
</protein>
<comment type="caution">
    <text evidence="4">The sequence shown here is derived from an EMBL/GenBank/DDBJ whole genome shotgun (WGS) entry which is preliminary data.</text>
</comment>
<dbReference type="Gene3D" id="3.30.1340.20">
    <property type="entry name" value="3H domain"/>
    <property type="match status" value="1"/>
</dbReference>
<dbReference type="PANTHER" id="PTHR40068">
    <property type="entry name" value="TRANSCRIPTION REPRESSOR NIAR-RELATED"/>
    <property type="match status" value="1"/>
</dbReference>
<evidence type="ECO:0000313" key="6">
    <source>
        <dbReference type="Proteomes" id="UP000002754"/>
    </source>
</evidence>
<reference evidence="5 7" key="2">
    <citation type="submission" date="2014-01" db="EMBL/GenBank/DDBJ databases">
        <title>Draft genome sequencing of Bacillus alcalophilus CGMCC 1.3604.</title>
        <authorList>
            <person name="Yang J."/>
            <person name="Diao L."/>
            <person name="Yang S."/>
        </authorList>
    </citation>
    <scope>NUCLEOTIDE SEQUENCE [LARGE SCALE GENOMIC DNA]</scope>
    <source>
        <strain evidence="5 7">CGMCC 1.3604</strain>
    </source>
</reference>
<dbReference type="eggNOG" id="COG1827">
    <property type="taxonomic scope" value="Bacteria"/>
</dbReference>
<keyword evidence="1" id="KW-0533">Nickel</keyword>
<dbReference type="Gene3D" id="1.10.10.10">
    <property type="entry name" value="Winged helix-like DNA-binding domain superfamily/Winged helix DNA-binding domain"/>
    <property type="match status" value="1"/>
</dbReference>
<dbReference type="Pfam" id="PF02829">
    <property type="entry name" value="3H"/>
    <property type="match status" value="1"/>
</dbReference>
<feature type="domain" description="3H" evidence="2">
    <location>
        <begin position="79"/>
        <end position="175"/>
    </location>
</feature>
<dbReference type="AlphaFoldDB" id="A0A094XH18"/>
<feature type="binding site" evidence="1">
    <location>
        <position position="91"/>
    </location>
    <ligand>
        <name>Ni(2+)</name>
        <dbReference type="ChEBI" id="CHEBI:49786"/>
    </ligand>
</feature>
<dbReference type="Proteomes" id="UP000002754">
    <property type="component" value="Unassembled WGS sequence"/>
</dbReference>
<dbReference type="PANTHER" id="PTHR40068:SF1">
    <property type="entry name" value="TRANSCRIPTION REPRESSOR NIAR-RELATED"/>
    <property type="match status" value="1"/>
</dbReference>
<dbReference type="SUPFAM" id="SSF46785">
    <property type="entry name" value="Winged helix' DNA-binding domain"/>
    <property type="match status" value="1"/>
</dbReference>
<dbReference type="InterPro" id="IPR036390">
    <property type="entry name" value="WH_DNA-bd_sf"/>
</dbReference>
<evidence type="ECO:0000256" key="1">
    <source>
        <dbReference type="PIRSR" id="PIRSR037847-1"/>
    </source>
</evidence>
<feature type="binding site" evidence="1">
    <location>
        <position position="150"/>
    </location>
    <ligand>
        <name>Ni(2+)</name>
        <dbReference type="ChEBI" id="CHEBI:49786"/>
    </ligand>
</feature>
<keyword evidence="1" id="KW-0479">Metal-binding</keyword>
<dbReference type="EMBL" id="ALPT02000016">
    <property type="protein sequence ID" value="KGA98085.1"/>
    <property type="molecule type" value="Genomic_DNA"/>
</dbReference>
<feature type="binding site" evidence="1">
    <location>
        <position position="83"/>
    </location>
    <ligand>
        <name>Ni(2+)</name>
        <dbReference type="ChEBI" id="CHEBI:49786"/>
    </ligand>
</feature>
<feature type="domain" description="Helix-turn-helix type 11" evidence="3">
    <location>
        <begin position="12"/>
        <end position="64"/>
    </location>
</feature>
<name>A0A094XH18_ALKAL</name>
<sequence length="180" mass="20067">MENNKKLLGEARRKMILQWLQSANGPLTGTNLSKRTNVSRQVIVQDISILKAKNHPIIATAQGYVYHQNLTPQLHSRIIACSHSPEQTMDELNLIVDHGVTVKDVIIEHPVYGEITGSLRLSNRQDVKDFCQHLSDTNAPLLSKLTNGVHLHTIEAPSVEAIDKAVQALEKQGFLLNEKL</sequence>
<dbReference type="Proteomes" id="UP000297014">
    <property type="component" value="Unassembled WGS sequence"/>
</dbReference>
<dbReference type="PIRSF" id="PIRSF037847">
    <property type="entry name" value="NiaR"/>
    <property type="match status" value="1"/>
</dbReference>
<dbReference type="InterPro" id="IPR036388">
    <property type="entry name" value="WH-like_DNA-bd_sf"/>
</dbReference>
<evidence type="ECO:0000313" key="7">
    <source>
        <dbReference type="Proteomes" id="UP000297014"/>
    </source>
</evidence>
<reference evidence="4 6" key="1">
    <citation type="journal article" date="2014" name="Genome Announc.">
        <title>Draft Genome Sequence of Bacillus alcalophilus AV1934, a Classic Alkaliphile Isolated from Human Feces in 1934.</title>
        <authorList>
            <person name="Attie O."/>
            <person name="Jayaprakash A."/>
            <person name="Shah H."/>
            <person name="Paulsen I.T."/>
            <person name="Morino M."/>
            <person name="Takahashi Y."/>
            <person name="Narumi I."/>
            <person name="Sachidanandam R."/>
            <person name="Satoh K."/>
            <person name="Ito M."/>
            <person name="Krulwich T.A."/>
        </authorList>
    </citation>
    <scope>NUCLEOTIDE SEQUENCE [LARGE SCALE GENOMIC DNA]</scope>
    <source>
        <strain evidence="4 6">AV1934</strain>
    </source>
</reference>
<dbReference type="STRING" id="1218173.BALCAV_0206725"/>
<keyword evidence="6" id="KW-1185">Reference proteome</keyword>
<dbReference type="InterPro" id="IPR013196">
    <property type="entry name" value="HTH_11"/>
</dbReference>
<proteinExistence type="predicted"/>
<accession>A0A094XH18</accession>
<evidence type="ECO:0000313" key="5">
    <source>
        <dbReference type="EMBL" id="THG88351.1"/>
    </source>
</evidence>
<gene>
    <name evidence="5" type="ORF">AJ85_07330</name>
    <name evidence="4" type="ORF">BALCAV_0206725</name>
</gene>
<dbReference type="InterPro" id="IPR026043">
    <property type="entry name" value="NadR"/>
</dbReference>
<dbReference type="GO" id="GO:0046872">
    <property type="term" value="F:metal ion binding"/>
    <property type="evidence" value="ECO:0007669"/>
    <property type="project" value="UniProtKB-KW"/>
</dbReference>
<dbReference type="RefSeq" id="WP_003320570.1">
    <property type="nucleotide sequence ID" value="NZ_ALPT02000016.1"/>
</dbReference>
<dbReference type="InterPro" id="IPR035922">
    <property type="entry name" value="3H_dom_sf"/>
</dbReference>
<dbReference type="Pfam" id="PF08279">
    <property type="entry name" value="HTH_11"/>
    <property type="match status" value="1"/>
</dbReference>
<evidence type="ECO:0000313" key="4">
    <source>
        <dbReference type="EMBL" id="KGA98085.1"/>
    </source>
</evidence>
<dbReference type="SUPFAM" id="SSF75500">
    <property type="entry name" value="Putative transcriptional regulator TM1602, C-terminal domain"/>
    <property type="match status" value="1"/>
</dbReference>